<comment type="function">
    <text evidence="9">Transcription factor that binds specifically to a 5'-AA[AG]G-3' consensus core sequence.</text>
</comment>
<dbReference type="PANTHER" id="PTHR31992:SF141">
    <property type="entry name" value="DOF ZINC FINGER PROTEIN DOF1.4"/>
    <property type="match status" value="1"/>
</dbReference>
<evidence type="ECO:0000256" key="1">
    <source>
        <dbReference type="ARBA" id="ARBA00022723"/>
    </source>
</evidence>
<accession>A0ABD1WQR3</accession>
<evidence type="ECO:0000256" key="8">
    <source>
        <dbReference type="PROSITE-ProRule" id="PRU00071"/>
    </source>
</evidence>
<evidence type="ECO:0000313" key="11">
    <source>
        <dbReference type="EMBL" id="KAL2552044.1"/>
    </source>
</evidence>
<dbReference type="InterPro" id="IPR045174">
    <property type="entry name" value="Dof"/>
</dbReference>
<evidence type="ECO:0000256" key="5">
    <source>
        <dbReference type="ARBA" id="ARBA00023125"/>
    </source>
</evidence>
<gene>
    <name evidence="11" type="ORF">Fot_05663</name>
</gene>
<evidence type="ECO:0000256" key="6">
    <source>
        <dbReference type="ARBA" id="ARBA00023163"/>
    </source>
</evidence>
<name>A0ABD1WQR3_9LAMI</name>
<sequence>MVDLSQPRHFCKAYKRYWTHGETLKSVPVGSGCRKNKRVKRPTSASDATSFSALTVTTNPSNYNYKPKCSSSKPDRSSFKLKQSYESFELNLPYHNTFNSNAVFGFNLQP</sequence>
<dbReference type="InterPro" id="IPR003851">
    <property type="entry name" value="Znf_Dof"/>
</dbReference>
<dbReference type="Pfam" id="PF02701">
    <property type="entry name" value="Zn_ribbon_Dof"/>
    <property type="match status" value="1"/>
</dbReference>
<dbReference type="GO" id="GO:0008270">
    <property type="term" value="F:zinc ion binding"/>
    <property type="evidence" value="ECO:0007669"/>
    <property type="project" value="UniProtKB-KW"/>
</dbReference>
<comment type="caution">
    <text evidence="11">The sequence shown here is derived from an EMBL/GenBank/DDBJ whole genome shotgun (WGS) entry which is preliminary data.</text>
</comment>
<proteinExistence type="predicted"/>
<keyword evidence="3 9" id="KW-0862">Zinc</keyword>
<evidence type="ECO:0000259" key="10">
    <source>
        <dbReference type="PROSITE" id="PS50884"/>
    </source>
</evidence>
<organism evidence="11 12">
    <name type="scientific">Forsythia ovata</name>
    <dbReference type="NCBI Taxonomy" id="205694"/>
    <lineage>
        <taxon>Eukaryota</taxon>
        <taxon>Viridiplantae</taxon>
        <taxon>Streptophyta</taxon>
        <taxon>Embryophyta</taxon>
        <taxon>Tracheophyta</taxon>
        <taxon>Spermatophyta</taxon>
        <taxon>Magnoliopsida</taxon>
        <taxon>eudicotyledons</taxon>
        <taxon>Gunneridae</taxon>
        <taxon>Pentapetalae</taxon>
        <taxon>asterids</taxon>
        <taxon>lamiids</taxon>
        <taxon>Lamiales</taxon>
        <taxon>Oleaceae</taxon>
        <taxon>Forsythieae</taxon>
        <taxon>Forsythia</taxon>
    </lineage>
</organism>
<keyword evidence="1 9" id="KW-0479">Metal-binding</keyword>
<keyword evidence="12" id="KW-1185">Reference proteome</keyword>
<keyword evidence="6 9" id="KW-0804">Transcription</keyword>
<dbReference type="EMBL" id="JBFOLJ010000002">
    <property type="protein sequence ID" value="KAL2552044.1"/>
    <property type="molecule type" value="Genomic_DNA"/>
</dbReference>
<comment type="subcellular location">
    <subcellularLocation>
        <location evidence="8 9">Nucleus</location>
    </subcellularLocation>
</comment>
<dbReference type="PANTHER" id="PTHR31992">
    <property type="entry name" value="DOF ZINC FINGER PROTEIN DOF1.4-RELATED"/>
    <property type="match status" value="1"/>
</dbReference>
<dbReference type="PROSITE" id="PS50884">
    <property type="entry name" value="ZF_DOF_2"/>
    <property type="match status" value="1"/>
</dbReference>
<dbReference type="GO" id="GO:0003700">
    <property type="term" value="F:DNA-binding transcription factor activity"/>
    <property type="evidence" value="ECO:0007669"/>
    <property type="project" value="UniProtKB-UniRule"/>
</dbReference>
<dbReference type="AlphaFoldDB" id="A0ABD1WQR3"/>
<evidence type="ECO:0000256" key="2">
    <source>
        <dbReference type="ARBA" id="ARBA00022771"/>
    </source>
</evidence>
<evidence type="ECO:0000256" key="9">
    <source>
        <dbReference type="RuleBase" id="RU369094"/>
    </source>
</evidence>
<reference evidence="12" key="1">
    <citation type="submission" date="2024-07" db="EMBL/GenBank/DDBJ databases">
        <title>Two chromosome-level genome assemblies of Korean endemic species Abeliophyllum distichum and Forsythia ovata (Oleaceae).</title>
        <authorList>
            <person name="Jang H."/>
        </authorList>
    </citation>
    <scope>NUCLEOTIDE SEQUENCE [LARGE SCALE GENOMIC DNA]</scope>
</reference>
<dbReference type="Proteomes" id="UP001604277">
    <property type="component" value="Unassembled WGS sequence"/>
</dbReference>
<evidence type="ECO:0000256" key="4">
    <source>
        <dbReference type="ARBA" id="ARBA00023015"/>
    </source>
</evidence>
<keyword evidence="2 8" id="KW-0863">Zinc-finger</keyword>
<evidence type="ECO:0000256" key="7">
    <source>
        <dbReference type="ARBA" id="ARBA00023242"/>
    </source>
</evidence>
<evidence type="ECO:0000313" key="12">
    <source>
        <dbReference type="Proteomes" id="UP001604277"/>
    </source>
</evidence>
<keyword evidence="5 8" id="KW-0238">DNA-binding</keyword>
<keyword evidence="4 9" id="KW-0805">Transcription regulation</keyword>
<evidence type="ECO:0000256" key="3">
    <source>
        <dbReference type="ARBA" id="ARBA00022833"/>
    </source>
</evidence>
<dbReference type="GO" id="GO:0005634">
    <property type="term" value="C:nucleus"/>
    <property type="evidence" value="ECO:0007669"/>
    <property type="project" value="UniProtKB-SubCell"/>
</dbReference>
<protein>
    <recommendedName>
        <fullName evidence="9">Dof zinc finger protein</fullName>
    </recommendedName>
</protein>
<keyword evidence="7 8" id="KW-0539">Nucleus</keyword>
<dbReference type="GO" id="GO:0003677">
    <property type="term" value="F:DNA binding"/>
    <property type="evidence" value="ECO:0007669"/>
    <property type="project" value="UniProtKB-UniRule"/>
</dbReference>
<feature type="domain" description="Dof-type" evidence="10">
    <location>
        <begin position="1"/>
        <end position="38"/>
    </location>
</feature>